<dbReference type="PROSITE" id="PS50026">
    <property type="entry name" value="EGF_3"/>
    <property type="match status" value="4"/>
</dbReference>
<feature type="signal peptide" evidence="12">
    <location>
        <begin position="1"/>
        <end position="26"/>
    </location>
</feature>
<dbReference type="PANTHER" id="PTHR24034">
    <property type="entry name" value="EGF-LIKE DOMAIN-CONTAINING PROTEIN"/>
    <property type="match status" value="1"/>
</dbReference>
<feature type="region of interest" description="Disordered" evidence="11">
    <location>
        <begin position="394"/>
        <end position="415"/>
    </location>
</feature>
<feature type="compositionally biased region" description="Basic and acidic residues" evidence="11">
    <location>
        <begin position="585"/>
        <end position="597"/>
    </location>
</feature>
<feature type="compositionally biased region" description="Low complexity" evidence="11">
    <location>
        <begin position="551"/>
        <end position="581"/>
    </location>
</feature>
<organism evidence="15 16">
    <name type="scientific">Scomber scombrus</name>
    <name type="common">Atlantic mackerel</name>
    <name type="synonym">Scomber vernalis</name>
    <dbReference type="NCBI Taxonomy" id="13677"/>
    <lineage>
        <taxon>Eukaryota</taxon>
        <taxon>Metazoa</taxon>
        <taxon>Chordata</taxon>
        <taxon>Craniata</taxon>
        <taxon>Vertebrata</taxon>
        <taxon>Euteleostomi</taxon>
        <taxon>Actinopterygii</taxon>
        <taxon>Neopterygii</taxon>
        <taxon>Teleostei</taxon>
        <taxon>Neoteleostei</taxon>
        <taxon>Acanthomorphata</taxon>
        <taxon>Pelagiaria</taxon>
        <taxon>Scombriformes</taxon>
        <taxon>Scombridae</taxon>
        <taxon>Scomber</taxon>
    </lineage>
</organism>
<dbReference type="PROSITE" id="PS00010">
    <property type="entry name" value="ASX_HYDROXYL"/>
    <property type="match status" value="4"/>
</dbReference>
<dbReference type="SMART" id="SM00181">
    <property type="entry name" value="EGF"/>
    <property type="match status" value="10"/>
</dbReference>
<dbReference type="Proteomes" id="UP001314229">
    <property type="component" value="Unassembled WGS sequence"/>
</dbReference>
<feature type="domain" description="Anaphylatoxin-like" evidence="13">
    <location>
        <begin position="646"/>
        <end position="682"/>
    </location>
</feature>
<keyword evidence="4" id="KW-0272">Extracellular matrix</keyword>
<dbReference type="Pfam" id="PF07645">
    <property type="entry name" value="EGF_CA"/>
    <property type="match status" value="6"/>
</dbReference>
<evidence type="ECO:0000256" key="1">
    <source>
        <dbReference type="ARBA" id="ARBA00004498"/>
    </source>
</evidence>
<comment type="caution">
    <text evidence="10">Lacks conserved residue(s) required for the propagation of feature annotation.</text>
</comment>
<feature type="compositionally biased region" description="Basic and acidic residues" evidence="11">
    <location>
        <begin position="613"/>
        <end position="626"/>
    </location>
</feature>
<feature type="compositionally biased region" description="Polar residues" evidence="11">
    <location>
        <begin position="321"/>
        <end position="341"/>
    </location>
</feature>
<feature type="domain" description="EGF-like" evidence="14">
    <location>
        <begin position="1151"/>
        <end position="1189"/>
    </location>
</feature>
<feature type="domain" description="EGF-like" evidence="14">
    <location>
        <begin position="1066"/>
        <end position="1108"/>
    </location>
</feature>
<keyword evidence="7" id="KW-0106">Calcium</keyword>
<dbReference type="InterPro" id="IPR055088">
    <property type="entry name" value="Fibulin_C"/>
</dbReference>
<dbReference type="Gene3D" id="2.10.25.10">
    <property type="entry name" value="Laminin"/>
    <property type="match status" value="10"/>
</dbReference>
<evidence type="ECO:0000256" key="4">
    <source>
        <dbReference type="ARBA" id="ARBA00022530"/>
    </source>
</evidence>
<comment type="similarity">
    <text evidence="2">Belongs to the fibulin family.</text>
</comment>
<dbReference type="PROSITE" id="PS01177">
    <property type="entry name" value="ANAPHYLATOXIN_1"/>
    <property type="match status" value="1"/>
</dbReference>
<dbReference type="PROSITE" id="PS01186">
    <property type="entry name" value="EGF_2"/>
    <property type="match status" value="4"/>
</dbReference>
<dbReference type="Pfam" id="PF22914">
    <property type="entry name" value="Fibulin_C"/>
    <property type="match status" value="1"/>
</dbReference>
<keyword evidence="5 10" id="KW-0245">EGF-like domain</keyword>
<feature type="compositionally biased region" description="Acidic residues" evidence="11">
    <location>
        <begin position="522"/>
        <end position="531"/>
    </location>
</feature>
<evidence type="ECO:0000259" key="14">
    <source>
        <dbReference type="PROSITE" id="PS50026"/>
    </source>
</evidence>
<dbReference type="GO" id="GO:0005576">
    <property type="term" value="C:extracellular region"/>
    <property type="evidence" value="ECO:0007669"/>
    <property type="project" value="InterPro"/>
</dbReference>
<sequence>MAGLVTTEIMLLKCTLLFLYLSVCLCQRDCTGVDCPMLDNCIEEVLESGSCCASCIQKGCKCEGYQYYDCINAGFKLGKVPEGDSYFVDYGSTECSCPKGGGRISCHFISCPDMPPNCIEVLEPADGCMQCERVGCIHGRQKYEAGHSFNIDPCRVCHCPNEGGKLMCYQVPDCDPDKVHKTMLAAPTEDFTANGRDIYPYGFDKLGQMDPFSKTYDLPPNGNLPLFKPSQIDKDESEDYDYGPTDFPETYPQSLVFPTQSSPFNRGFAVSRDSVRPDRTSAFQSFDRRSKLELREQYGVRDHPAEIEEVTESPLREEHSTVQPHMQEDATTSSQHSQGLTSVQSVSFGDLSTQTDLENPLHAHTSLGTAIFPLTHDLGSEIPPEFPHISSETAVHHERSSKTKTHHQNASDSVTVRGSEIQINVSPPVPGTENQINQQRPSDRVNFPLYTLRSQETPIHPEASSNGQIQLQGTFTPYDEDGADVEKEEEEEMEEVEAMEEEEKMEEEDIVTLDNVTRPEEGDAVYDVESEQQERSQEESESSDPADSYETTTTKPSTSSPTWPEYSTTPTAYFTTTTQPPVRVRLHESQPSRKPDQRLVNLHSEDQEEVPEEVTKKEGENEDRPVFLDNPDESPGVYAEDLLQSCCAAGESWATQNQHCNHMPLLNNDKNSICSVAQKQCCLSSLKENQCELGMTAARGGDTCEASEEDQCAGDSYQVCCSCCALGIRVRNEGRGCDVHQYLGYPCGHVFLTCCEEEEGPSQTPLRRKLKPRPTTIPRKVSDSKFPKEAFSISATDEAANAVEEQEDVDECQLYQGQLCQHTCTNIWGSYRCGCHPGYILQPDGHLCAPVSPDEDNRVREEDSPALIPTQTTTTTTTSTTTMRPVHLNPCAENGLCSQQCTAVAGRAHCSCFPGFRLMTDGRTCEDVDECMTNTHSCRPSENCVNTVGSFVCELQVTCPAGYQLRNSVCEDIDECVLQTHNCPTGLVCENTLGSFLCSPKQKCMTGFTQDSHGNCIDINECSSLTKPCSSGFNCINTVGSYTCQQKVIKCNQGHQASPDGTKCVDIDECQMGTHRCGGGKICHNLVGSYRCDCQTGYQYDALRKVCTDVNECWRYPGRLCAQTCENTPGSYHCSCTAGFSLAFDGKNCEDVNECDKNPCSQECANIYGSYQCYCRQGYFLKEDGHTCEDIDECSQSIGNLCTFQCVNVAGSYQCACPPHGYAMSANGRTCRDIDECTAGTHNCSNGQNCFNLQGGFKCLSFDCPPNYKKASDTRCERMSCPSNTLECQNSPVRITYYQLSFQTNIIIPAQIFRIGPSPAYSGDHIVISITKGNDEGYFSTRKLNSFTGTVFLQRQVREPKDFLIDVEMKLLRQGTFTSFLARIYVFITSSTM</sequence>
<feature type="domain" description="Anaphylatoxin-like" evidence="13">
    <location>
        <begin position="723"/>
        <end position="755"/>
    </location>
</feature>
<keyword evidence="8" id="KW-1015">Disulfide bond</keyword>
<evidence type="ECO:0000256" key="2">
    <source>
        <dbReference type="ARBA" id="ARBA00006127"/>
    </source>
</evidence>
<dbReference type="FunFam" id="2.10.25.10:FF:000341">
    <property type="entry name" value="Fibulin 2"/>
    <property type="match status" value="1"/>
</dbReference>
<evidence type="ECO:0000256" key="10">
    <source>
        <dbReference type="PROSITE-ProRule" id="PRU00076"/>
    </source>
</evidence>
<feature type="region of interest" description="Disordered" evidence="11">
    <location>
        <begin position="762"/>
        <end position="784"/>
    </location>
</feature>
<comment type="caution">
    <text evidence="15">The sequence shown here is derived from an EMBL/GenBank/DDBJ whole genome shotgun (WGS) entry which is preliminary data.</text>
</comment>
<dbReference type="SMART" id="SM00104">
    <property type="entry name" value="ANATO"/>
    <property type="match status" value="2"/>
</dbReference>
<evidence type="ECO:0000256" key="12">
    <source>
        <dbReference type="SAM" id="SignalP"/>
    </source>
</evidence>
<feature type="domain" description="EGF-like" evidence="14">
    <location>
        <begin position="1109"/>
        <end position="1150"/>
    </location>
</feature>
<dbReference type="InterPro" id="IPR000020">
    <property type="entry name" value="Anaphylatoxin/fibulin"/>
</dbReference>
<dbReference type="GO" id="GO:0005509">
    <property type="term" value="F:calcium ion binding"/>
    <property type="evidence" value="ECO:0007669"/>
    <property type="project" value="InterPro"/>
</dbReference>
<dbReference type="EMBL" id="CAWUFR010000208">
    <property type="protein sequence ID" value="CAK6972640.1"/>
    <property type="molecule type" value="Genomic_DNA"/>
</dbReference>
<dbReference type="InterPro" id="IPR050751">
    <property type="entry name" value="ECM_structural_protein"/>
</dbReference>
<dbReference type="SMART" id="SM00179">
    <property type="entry name" value="EGF_CA"/>
    <property type="match status" value="10"/>
</dbReference>
<dbReference type="CDD" id="cd00054">
    <property type="entry name" value="EGF_CA"/>
    <property type="match status" value="6"/>
</dbReference>
<dbReference type="PROSITE" id="PS01178">
    <property type="entry name" value="ANAPHYLATOXIN_2"/>
    <property type="match status" value="2"/>
</dbReference>
<feature type="chain" id="PRO_5043931606" evidence="12">
    <location>
        <begin position="27"/>
        <end position="1393"/>
    </location>
</feature>
<dbReference type="InterPro" id="IPR000152">
    <property type="entry name" value="EGF-type_Asp/Asn_hydroxyl_site"/>
</dbReference>
<dbReference type="InterPro" id="IPR049883">
    <property type="entry name" value="NOTCH1_EGF-like"/>
</dbReference>
<dbReference type="InterPro" id="IPR001881">
    <property type="entry name" value="EGF-like_Ca-bd_dom"/>
</dbReference>
<evidence type="ECO:0000256" key="6">
    <source>
        <dbReference type="ARBA" id="ARBA00022737"/>
    </source>
</evidence>
<keyword evidence="12" id="KW-0732">Signal</keyword>
<feature type="region of interest" description="Disordered" evidence="11">
    <location>
        <begin position="297"/>
        <end position="341"/>
    </location>
</feature>
<keyword evidence="9" id="KW-0325">Glycoprotein</keyword>
<dbReference type="FunFam" id="2.10.25.10:FF:000010">
    <property type="entry name" value="Pro-epidermal growth factor"/>
    <property type="match status" value="3"/>
</dbReference>
<gene>
    <name evidence="15" type="ORF">FSCOSCO3_A012298</name>
</gene>
<reference evidence="15 16" key="1">
    <citation type="submission" date="2024-01" db="EMBL/GenBank/DDBJ databases">
        <authorList>
            <person name="Alioto T."/>
            <person name="Alioto T."/>
            <person name="Gomez Garrido J."/>
        </authorList>
    </citation>
    <scope>NUCLEOTIDE SEQUENCE [LARGE SCALE GENOMIC DNA]</scope>
</reference>
<dbReference type="InterPro" id="IPR000742">
    <property type="entry name" value="EGF"/>
</dbReference>
<dbReference type="InterPro" id="IPR009030">
    <property type="entry name" value="Growth_fac_rcpt_cys_sf"/>
</dbReference>
<protein>
    <submittedName>
        <fullName evidence="15">Fibulin-2</fullName>
    </submittedName>
</protein>
<evidence type="ECO:0000256" key="9">
    <source>
        <dbReference type="ARBA" id="ARBA00023180"/>
    </source>
</evidence>
<accession>A0AAV1PN15</accession>
<keyword evidence="16" id="KW-1185">Reference proteome</keyword>
<evidence type="ECO:0000256" key="5">
    <source>
        <dbReference type="ARBA" id="ARBA00022536"/>
    </source>
</evidence>
<keyword evidence="6" id="KW-0677">Repeat</keyword>
<dbReference type="PANTHER" id="PTHR24034:SF158">
    <property type="entry name" value="FIBULIN 2"/>
    <property type="match status" value="1"/>
</dbReference>
<evidence type="ECO:0000256" key="3">
    <source>
        <dbReference type="ARBA" id="ARBA00022525"/>
    </source>
</evidence>
<dbReference type="SUPFAM" id="SSF57196">
    <property type="entry name" value="EGF/Laminin"/>
    <property type="match status" value="2"/>
</dbReference>
<dbReference type="FunFam" id="2.10.25.10:FF:000078">
    <property type="entry name" value="Fibulin-1"/>
    <property type="match status" value="1"/>
</dbReference>
<comment type="subcellular location">
    <subcellularLocation>
        <location evidence="1">Secreted</location>
        <location evidence="1">Extracellular space</location>
        <location evidence="1">Extracellular matrix</location>
    </subcellularLocation>
</comment>
<evidence type="ECO:0000259" key="13">
    <source>
        <dbReference type="PROSITE" id="PS01178"/>
    </source>
</evidence>
<evidence type="ECO:0000313" key="15">
    <source>
        <dbReference type="EMBL" id="CAK6972640.1"/>
    </source>
</evidence>
<dbReference type="InterPro" id="IPR018097">
    <property type="entry name" value="EGF_Ca-bd_CS"/>
</dbReference>
<dbReference type="Pfam" id="PF12662">
    <property type="entry name" value="cEGF"/>
    <property type="match status" value="2"/>
</dbReference>
<feature type="domain" description="EGF-like" evidence="14">
    <location>
        <begin position="808"/>
        <end position="849"/>
    </location>
</feature>
<dbReference type="InterPro" id="IPR056612">
    <property type="entry name" value="FIBL-2_dom"/>
</dbReference>
<keyword evidence="3" id="KW-0964">Secreted</keyword>
<evidence type="ECO:0000256" key="11">
    <source>
        <dbReference type="SAM" id="MobiDB-lite"/>
    </source>
</evidence>
<dbReference type="Pfam" id="PF24532">
    <property type="entry name" value="FIBL-2"/>
    <property type="match status" value="1"/>
</dbReference>
<dbReference type="InterPro" id="IPR026823">
    <property type="entry name" value="cEGF"/>
</dbReference>
<feature type="compositionally biased region" description="Basic and acidic residues" evidence="11">
    <location>
        <begin position="297"/>
        <end position="306"/>
    </location>
</feature>
<feature type="compositionally biased region" description="Acidic residues" evidence="11">
    <location>
        <begin position="479"/>
        <end position="511"/>
    </location>
</feature>
<proteinExistence type="inferred from homology"/>
<feature type="region of interest" description="Disordered" evidence="11">
    <location>
        <begin position="479"/>
        <end position="631"/>
    </location>
</feature>
<dbReference type="PROSITE" id="PS01187">
    <property type="entry name" value="EGF_CA"/>
    <property type="match status" value="4"/>
</dbReference>
<evidence type="ECO:0000256" key="8">
    <source>
        <dbReference type="ARBA" id="ARBA00023157"/>
    </source>
</evidence>
<evidence type="ECO:0000256" key="7">
    <source>
        <dbReference type="ARBA" id="ARBA00022837"/>
    </source>
</evidence>
<evidence type="ECO:0000313" key="16">
    <source>
        <dbReference type="Proteomes" id="UP001314229"/>
    </source>
</evidence>
<name>A0AAV1PN15_SCOSC</name>
<dbReference type="FunFam" id="2.10.25.10:FF:000139">
    <property type="entry name" value="Fibulin-1"/>
    <property type="match status" value="1"/>
</dbReference>
<dbReference type="SUPFAM" id="SSF57184">
    <property type="entry name" value="Growth factor receptor domain"/>
    <property type="match status" value="3"/>
</dbReference>